<evidence type="ECO:0000313" key="5">
    <source>
        <dbReference type="Proteomes" id="UP001278500"/>
    </source>
</evidence>
<evidence type="ECO:0000259" key="3">
    <source>
        <dbReference type="PROSITE" id="PS51025"/>
    </source>
</evidence>
<feature type="region of interest" description="Disordered" evidence="2">
    <location>
        <begin position="361"/>
        <end position="423"/>
    </location>
</feature>
<feature type="compositionally biased region" description="Gly residues" evidence="2">
    <location>
        <begin position="147"/>
        <end position="157"/>
    </location>
</feature>
<evidence type="ECO:0000256" key="2">
    <source>
        <dbReference type="SAM" id="MobiDB-lite"/>
    </source>
</evidence>
<feature type="region of interest" description="Disordered" evidence="2">
    <location>
        <begin position="126"/>
        <end position="216"/>
    </location>
</feature>
<dbReference type="GO" id="GO:0005681">
    <property type="term" value="C:spliceosomal complex"/>
    <property type="evidence" value="ECO:0007669"/>
    <property type="project" value="TreeGrafter"/>
</dbReference>
<comment type="caution">
    <text evidence="4">The sequence shown here is derived from an EMBL/GenBank/DDBJ whole genome shotgun (WGS) entry which is preliminary data.</text>
</comment>
<dbReference type="Gene3D" id="1.20.1390.10">
    <property type="entry name" value="PWI domain"/>
    <property type="match status" value="1"/>
</dbReference>
<proteinExistence type="predicted"/>
<dbReference type="GO" id="GO:0003723">
    <property type="term" value="F:RNA binding"/>
    <property type="evidence" value="ECO:0007669"/>
    <property type="project" value="TreeGrafter"/>
</dbReference>
<evidence type="ECO:0000313" key="4">
    <source>
        <dbReference type="EMBL" id="KAK3355013.1"/>
    </source>
</evidence>
<keyword evidence="1" id="KW-0507">mRNA processing</keyword>
<organism evidence="4 5">
    <name type="scientific">Neurospora tetraspora</name>
    <dbReference type="NCBI Taxonomy" id="94610"/>
    <lineage>
        <taxon>Eukaryota</taxon>
        <taxon>Fungi</taxon>
        <taxon>Dikarya</taxon>
        <taxon>Ascomycota</taxon>
        <taxon>Pezizomycotina</taxon>
        <taxon>Sordariomycetes</taxon>
        <taxon>Sordariomycetidae</taxon>
        <taxon>Sordariales</taxon>
        <taxon>Sordariaceae</taxon>
        <taxon>Neurospora</taxon>
    </lineage>
</organism>
<dbReference type="PANTHER" id="PTHR23148">
    <property type="entry name" value="SERINE/ARGININE REGULATED NUCLEAR MATRIX PROTEIN"/>
    <property type="match status" value="1"/>
</dbReference>
<dbReference type="Proteomes" id="UP001278500">
    <property type="component" value="Unassembled WGS sequence"/>
</dbReference>
<reference evidence="4" key="1">
    <citation type="journal article" date="2023" name="Mol. Phylogenet. Evol.">
        <title>Genome-scale phylogeny and comparative genomics of the fungal order Sordariales.</title>
        <authorList>
            <person name="Hensen N."/>
            <person name="Bonometti L."/>
            <person name="Westerberg I."/>
            <person name="Brannstrom I.O."/>
            <person name="Guillou S."/>
            <person name="Cros-Aarteil S."/>
            <person name="Calhoun S."/>
            <person name="Haridas S."/>
            <person name="Kuo A."/>
            <person name="Mondo S."/>
            <person name="Pangilinan J."/>
            <person name="Riley R."/>
            <person name="LaButti K."/>
            <person name="Andreopoulos B."/>
            <person name="Lipzen A."/>
            <person name="Chen C."/>
            <person name="Yan M."/>
            <person name="Daum C."/>
            <person name="Ng V."/>
            <person name="Clum A."/>
            <person name="Steindorff A."/>
            <person name="Ohm R.A."/>
            <person name="Martin F."/>
            <person name="Silar P."/>
            <person name="Natvig D.O."/>
            <person name="Lalanne C."/>
            <person name="Gautier V."/>
            <person name="Ament-Velasquez S.L."/>
            <person name="Kruys A."/>
            <person name="Hutchinson M.I."/>
            <person name="Powell A.J."/>
            <person name="Barry K."/>
            <person name="Miller A.N."/>
            <person name="Grigoriev I.V."/>
            <person name="Debuchy R."/>
            <person name="Gladieux P."/>
            <person name="Hiltunen Thoren M."/>
            <person name="Johannesson H."/>
        </authorList>
    </citation>
    <scope>NUCLEOTIDE SEQUENCE</scope>
    <source>
        <strain evidence="4">CBS 560.94</strain>
    </source>
</reference>
<dbReference type="RefSeq" id="XP_062686391.1">
    <property type="nucleotide sequence ID" value="XM_062829281.1"/>
</dbReference>
<dbReference type="SUPFAM" id="SSF101233">
    <property type="entry name" value="PWI domain"/>
    <property type="match status" value="1"/>
</dbReference>
<protein>
    <recommendedName>
        <fullName evidence="3">PWI domain-containing protein</fullName>
    </recommendedName>
</protein>
<accession>A0AAE0MWI3</accession>
<dbReference type="InterPro" id="IPR036483">
    <property type="entry name" value="PWI_dom_sf"/>
</dbReference>
<dbReference type="GeneID" id="87866435"/>
<feature type="compositionally biased region" description="Basic and acidic residues" evidence="2">
    <location>
        <begin position="158"/>
        <end position="186"/>
    </location>
</feature>
<dbReference type="GO" id="GO:0048024">
    <property type="term" value="P:regulation of mRNA splicing, via spliceosome"/>
    <property type="evidence" value="ECO:0007669"/>
    <property type="project" value="TreeGrafter"/>
</dbReference>
<feature type="domain" description="PWI" evidence="3">
    <location>
        <begin position="12"/>
        <end position="111"/>
    </location>
</feature>
<dbReference type="SMART" id="SM00311">
    <property type="entry name" value="PWI"/>
    <property type="match status" value="1"/>
</dbReference>
<dbReference type="InterPro" id="IPR002483">
    <property type="entry name" value="PWI_dom"/>
</dbReference>
<dbReference type="InterPro" id="IPR052225">
    <property type="entry name" value="Ser/Arg_repetitive_matrix"/>
</dbReference>
<name>A0AAE0MWI3_9PEZI</name>
<gene>
    <name evidence="4" type="ORF">B0H65DRAFT_544293</name>
</gene>
<dbReference type="GO" id="GO:0006397">
    <property type="term" value="P:mRNA processing"/>
    <property type="evidence" value="ECO:0007669"/>
    <property type="project" value="UniProtKB-KW"/>
</dbReference>
<reference evidence="4" key="2">
    <citation type="submission" date="2023-06" db="EMBL/GenBank/DDBJ databases">
        <authorList>
            <consortium name="Lawrence Berkeley National Laboratory"/>
            <person name="Haridas S."/>
            <person name="Hensen N."/>
            <person name="Bonometti L."/>
            <person name="Westerberg I."/>
            <person name="Brannstrom I.O."/>
            <person name="Guillou S."/>
            <person name="Cros-Aarteil S."/>
            <person name="Calhoun S."/>
            <person name="Kuo A."/>
            <person name="Mondo S."/>
            <person name="Pangilinan J."/>
            <person name="Riley R."/>
            <person name="Labutti K."/>
            <person name="Andreopoulos B."/>
            <person name="Lipzen A."/>
            <person name="Chen C."/>
            <person name="Yanf M."/>
            <person name="Daum C."/>
            <person name="Ng V."/>
            <person name="Clum A."/>
            <person name="Steindorff A."/>
            <person name="Ohm R."/>
            <person name="Martin F."/>
            <person name="Silar P."/>
            <person name="Natvig D."/>
            <person name="Lalanne C."/>
            <person name="Gautier V."/>
            <person name="Ament-Velasquez S.L."/>
            <person name="Kruys A."/>
            <person name="Hutchinson M.I."/>
            <person name="Powell A.J."/>
            <person name="Barry K."/>
            <person name="Miller A.N."/>
            <person name="Grigoriev I.V."/>
            <person name="Debuchy R."/>
            <person name="Gladieux P."/>
            <person name="Thoren M.H."/>
            <person name="Johannesson H."/>
        </authorList>
    </citation>
    <scope>NUCLEOTIDE SEQUENCE</scope>
    <source>
        <strain evidence="4">CBS 560.94</strain>
    </source>
</reference>
<dbReference type="AlphaFoldDB" id="A0AAE0MWI3"/>
<dbReference type="PROSITE" id="PS51025">
    <property type="entry name" value="PWI"/>
    <property type="match status" value="1"/>
</dbReference>
<feature type="compositionally biased region" description="Basic and acidic residues" evidence="2">
    <location>
        <begin position="282"/>
        <end position="294"/>
    </location>
</feature>
<feature type="region of interest" description="Disordered" evidence="2">
    <location>
        <begin position="234"/>
        <end position="253"/>
    </location>
</feature>
<keyword evidence="5" id="KW-1185">Reference proteome</keyword>
<feature type="compositionally biased region" description="Basic and acidic residues" evidence="2">
    <location>
        <begin position="126"/>
        <end position="145"/>
    </location>
</feature>
<feature type="compositionally biased region" description="Acidic residues" evidence="2">
    <location>
        <begin position="194"/>
        <end position="206"/>
    </location>
</feature>
<dbReference type="PANTHER" id="PTHR23148:SF0">
    <property type="entry name" value="SERINE_ARGININE REPETITIVE MATRIX PROTEIN 1"/>
    <property type="match status" value="1"/>
</dbReference>
<feature type="region of interest" description="Disordered" evidence="2">
    <location>
        <begin position="274"/>
        <end position="305"/>
    </location>
</feature>
<dbReference type="EMBL" id="JAUEPP010000001">
    <property type="protein sequence ID" value="KAK3355013.1"/>
    <property type="molecule type" value="Genomic_DNA"/>
</dbReference>
<evidence type="ECO:0000256" key="1">
    <source>
        <dbReference type="ARBA" id="ARBA00022664"/>
    </source>
</evidence>
<dbReference type="Pfam" id="PF01480">
    <property type="entry name" value="PWI"/>
    <property type="match status" value="1"/>
</dbReference>
<sequence>MATGVDAKLLKSTKFPPEFNQKVDMQKVNIQVMKKWIASKVTEILANEDDVVIELVFNLLESGRYPDIKSMQIQLTGFLDKDTPTFCKDLWKLLLSAQTSPQGVPKELLEAKKMELIQEKLEADKAAEEARKKRQEFERRPERGRGGRGGGMGGGRGDSWRGGRRDDRDPRGNIGREEDSEIHMFPEEAQQSDVVEDDGTTGDDDPGLGRRLCGRGPALARGHPALAEAGGDRISVSGHHRHGADPDTGGAPDLGLARFHPIVVLAPPNAAATPLPLVGAKPDSESESQSKPDPESEPEPVEDSKQALQSVRIVYWIFSPFPIAKPHPDADHAAEAELAALALAARGALADALVEGMTETAASADDSGAQDRIRSPHDTTSAAEADQNVRASYEQRQRELKEKIKQMRSSRSAEGDHEANQSF</sequence>
<feature type="compositionally biased region" description="Basic and acidic residues" evidence="2">
    <location>
        <begin position="393"/>
        <end position="423"/>
    </location>
</feature>